<gene>
    <name evidence="1" type="ORF">A3A74_04375</name>
</gene>
<dbReference type="Pfam" id="PF04365">
    <property type="entry name" value="BrnT_toxin"/>
    <property type="match status" value="1"/>
</dbReference>
<comment type="caution">
    <text evidence="1">The sequence shown here is derived from an EMBL/GenBank/DDBJ whole genome shotgun (WGS) entry which is preliminary data.</text>
</comment>
<dbReference type="Gene3D" id="3.10.450.530">
    <property type="entry name" value="Ribonuclease toxin, BrnT, of type II toxin-antitoxin system"/>
    <property type="match status" value="1"/>
</dbReference>
<evidence type="ECO:0008006" key="3">
    <source>
        <dbReference type="Google" id="ProtNLM"/>
    </source>
</evidence>
<sequence>MANNELDLSKIEGFDWDEGNIDKSWKKHEVHYKEAEEVFQNLPRVLLIDEKHSITEKRFIIWGRTDKNRNLAVVFTIRNKKIRVISVRDMNKKERSEYEKKTKKNTTI</sequence>
<name>A0A1F7I8M3_9BACT</name>
<protein>
    <recommendedName>
        <fullName evidence="3">Toxin</fullName>
    </recommendedName>
</protein>
<organism evidence="1 2">
    <name type="scientific">Candidatus Roizmanbacteria bacterium RIFCSPLOWO2_01_FULL_35_13</name>
    <dbReference type="NCBI Taxonomy" id="1802055"/>
    <lineage>
        <taxon>Bacteria</taxon>
        <taxon>Candidatus Roizmaniibacteriota</taxon>
    </lineage>
</organism>
<dbReference type="STRING" id="1802055.A3A74_04375"/>
<dbReference type="Proteomes" id="UP000179270">
    <property type="component" value="Unassembled WGS sequence"/>
</dbReference>
<evidence type="ECO:0000313" key="1">
    <source>
        <dbReference type="EMBL" id="OGK39704.1"/>
    </source>
</evidence>
<accession>A0A1F7I8M3</accession>
<dbReference type="EMBL" id="MGAF01000045">
    <property type="protein sequence ID" value="OGK39704.1"/>
    <property type="molecule type" value="Genomic_DNA"/>
</dbReference>
<dbReference type="InterPro" id="IPR007460">
    <property type="entry name" value="BrnT_toxin"/>
</dbReference>
<proteinExistence type="predicted"/>
<evidence type="ECO:0000313" key="2">
    <source>
        <dbReference type="Proteomes" id="UP000179270"/>
    </source>
</evidence>
<dbReference type="AlphaFoldDB" id="A0A1F7I8M3"/>
<reference evidence="1 2" key="1">
    <citation type="journal article" date="2016" name="Nat. Commun.">
        <title>Thousands of microbial genomes shed light on interconnected biogeochemical processes in an aquifer system.</title>
        <authorList>
            <person name="Anantharaman K."/>
            <person name="Brown C.T."/>
            <person name="Hug L.A."/>
            <person name="Sharon I."/>
            <person name="Castelle C.J."/>
            <person name="Probst A.J."/>
            <person name="Thomas B.C."/>
            <person name="Singh A."/>
            <person name="Wilkins M.J."/>
            <person name="Karaoz U."/>
            <person name="Brodie E.L."/>
            <person name="Williams K.H."/>
            <person name="Hubbard S.S."/>
            <person name="Banfield J.F."/>
        </authorList>
    </citation>
    <scope>NUCLEOTIDE SEQUENCE [LARGE SCALE GENOMIC DNA]</scope>
</reference>
<dbReference type="InterPro" id="IPR038573">
    <property type="entry name" value="BrnT_sf"/>
</dbReference>